<organism evidence="5">
    <name type="scientific">hydrothermal vent metagenome</name>
    <dbReference type="NCBI Taxonomy" id="652676"/>
    <lineage>
        <taxon>unclassified sequences</taxon>
        <taxon>metagenomes</taxon>
        <taxon>ecological metagenomes</taxon>
    </lineage>
</organism>
<dbReference type="GO" id="GO:0043138">
    <property type="term" value="F:3'-5' DNA helicase activity"/>
    <property type="evidence" value="ECO:0007669"/>
    <property type="project" value="TreeGrafter"/>
</dbReference>
<dbReference type="FunFam" id="3.40.1440.60:FF:000001">
    <property type="entry name" value="Primosomal protein N"/>
    <property type="match status" value="1"/>
</dbReference>
<dbReference type="Gene3D" id="3.40.1440.60">
    <property type="entry name" value="PriA, 3(prime) DNA-binding domain"/>
    <property type="match status" value="1"/>
</dbReference>
<dbReference type="GO" id="GO:0006270">
    <property type="term" value="P:DNA replication initiation"/>
    <property type="evidence" value="ECO:0007669"/>
    <property type="project" value="TreeGrafter"/>
</dbReference>
<feature type="non-terminal residue" evidence="5">
    <location>
        <position position="114"/>
    </location>
</feature>
<evidence type="ECO:0000256" key="1">
    <source>
        <dbReference type="ARBA" id="ARBA00022741"/>
    </source>
</evidence>
<keyword evidence="3" id="KW-0238">DNA-binding</keyword>
<protein>
    <recommendedName>
        <fullName evidence="4">Primosomal protein N' 3' DNA-binding domain-containing protein</fullName>
    </recommendedName>
</protein>
<proteinExistence type="predicted"/>
<sequence>MYLALNTITMDKRVNKKETFAKVMIPRPLRGFFTYSVPDEMQNGVVPGKRVLVSFGPRKAIGLVAEITHHAEVKNIKPIIQVIDDAPVVAPSVLKLAIWAAEHYFEPPGEFLPL</sequence>
<dbReference type="PANTHER" id="PTHR30580:SF0">
    <property type="entry name" value="PRIMOSOMAL PROTEIN N"/>
    <property type="match status" value="1"/>
</dbReference>
<dbReference type="AlphaFoldDB" id="A0A3B1CC83"/>
<dbReference type="GO" id="GO:0005524">
    <property type="term" value="F:ATP binding"/>
    <property type="evidence" value="ECO:0007669"/>
    <property type="project" value="UniProtKB-KW"/>
</dbReference>
<gene>
    <name evidence="5" type="ORF">MNBD_NITROSPINAE01-1843</name>
</gene>
<name>A0A3B1CC83_9ZZZZ</name>
<feature type="domain" description="Primosomal protein N' 3' DNA-binding" evidence="4">
    <location>
        <begin position="22"/>
        <end position="112"/>
    </location>
</feature>
<evidence type="ECO:0000313" key="5">
    <source>
        <dbReference type="EMBL" id="VAX21558.1"/>
    </source>
</evidence>
<dbReference type="InterPro" id="IPR041222">
    <property type="entry name" value="PriA_3primeBD"/>
</dbReference>
<evidence type="ECO:0000256" key="3">
    <source>
        <dbReference type="ARBA" id="ARBA00023125"/>
    </source>
</evidence>
<keyword evidence="1" id="KW-0547">Nucleotide-binding</keyword>
<dbReference type="InterPro" id="IPR042115">
    <property type="entry name" value="PriA_3primeBD_sf"/>
</dbReference>
<dbReference type="Pfam" id="PF17764">
    <property type="entry name" value="PriA_3primeBD"/>
    <property type="match status" value="1"/>
</dbReference>
<keyword evidence="2" id="KW-0067">ATP-binding</keyword>
<reference evidence="5" key="1">
    <citation type="submission" date="2018-06" db="EMBL/GenBank/DDBJ databases">
        <authorList>
            <person name="Zhirakovskaya E."/>
        </authorList>
    </citation>
    <scope>NUCLEOTIDE SEQUENCE</scope>
</reference>
<dbReference type="EMBL" id="UOGC01000122">
    <property type="protein sequence ID" value="VAX21558.1"/>
    <property type="molecule type" value="Genomic_DNA"/>
</dbReference>
<evidence type="ECO:0000256" key="2">
    <source>
        <dbReference type="ARBA" id="ARBA00022840"/>
    </source>
</evidence>
<accession>A0A3B1CC83</accession>
<evidence type="ECO:0000259" key="4">
    <source>
        <dbReference type="Pfam" id="PF17764"/>
    </source>
</evidence>
<dbReference type="PANTHER" id="PTHR30580">
    <property type="entry name" value="PRIMOSOMAL PROTEIN N"/>
    <property type="match status" value="1"/>
</dbReference>
<dbReference type="GO" id="GO:0006310">
    <property type="term" value="P:DNA recombination"/>
    <property type="evidence" value="ECO:0007669"/>
    <property type="project" value="TreeGrafter"/>
</dbReference>
<dbReference type="GO" id="GO:0003677">
    <property type="term" value="F:DNA binding"/>
    <property type="evidence" value="ECO:0007669"/>
    <property type="project" value="UniProtKB-KW"/>
</dbReference>
<dbReference type="GO" id="GO:0006302">
    <property type="term" value="P:double-strand break repair"/>
    <property type="evidence" value="ECO:0007669"/>
    <property type="project" value="TreeGrafter"/>
</dbReference>